<keyword evidence="1" id="KW-0863">Zinc-finger</keyword>
<keyword evidence="1" id="KW-0479">Metal-binding</keyword>
<feature type="domain" description="C2H2-type" evidence="2">
    <location>
        <begin position="78"/>
        <end position="106"/>
    </location>
</feature>
<evidence type="ECO:0000259" key="2">
    <source>
        <dbReference type="PROSITE" id="PS50157"/>
    </source>
</evidence>
<dbReference type="GO" id="GO:0008270">
    <property type="term" value="F:zinc ion binding"/>
    <property type="evidence" value="ECO:0007669"/>
    <property type="project" value="UniProtKB-KW"/>
</dbReference>
<dbReference type="SMART" id="SM00355">
    <property type="entry name" value="ZnF_C2H2"/>
    <property type="match status" value="2"/>
</dbReference>
<keyword evidence="1" id="KW-0862">Zinc</keyword>
<keyword evidence="4" id="KW-1185">Reference proteome</keyword>
<organism evidence="3 4">
    <name type="scientific">Dibothriocephalus latus</name>
    <name type="common">Fish tapeworm</name>
    <name type="synonym">Diphyllobothrium latum</name>
    <dbReference type="NCBI Taxonomy" id="60516"/>
    <lineage>
        <taxon>Eukaryota</taxon>
        <taxon>Metazoa</taxon>
        <taxon>Spiralia</taxon>
        <taxon>Lophotrochozoa</taxon>
        <taxon>Platyhelminthes</taxon>
        <taxon>Cestoda</taxon>
        <taxon>Eucestoda</taxon>
        <taxon>Diphyllobothriidea</taxon>
        <taxon>Diphyllobothriidae</taxon>
        <taxon>Dibothriocephalus</taxon>
    </lineage>
</organism>
<dbReference type="EMBL" id="UYRU01074381">
    <property type="protein sequence ID" value="VDN24557.1"/>
    <property type="molecule type" value="Genomic_DNA"/>
</dbReference>
<dbReference type="PROSITE" id="PS50157">
    <property type="entry name" value="ZINC_FINGER_C2H2_2"/>
    <property type="match status" value="2"/>
</dbReference>
<evidence type="ECO:0000313" key="3">
    <source>
        <dbReference type="EMBL" id="VDN24557.1"/>
    </source>
</evidence>
<dbReference type="PROSITE" id="PS00028">
    <property type="entry name" value="ZINC_FINGER_C2H2_1"/>
    <property type="match status" value="2"/>
</dbReference>
<dbReference type="SUPFAM" id="SSF57667">
    <property type="entry name" value="beta-beta-alpha zinc fingers"/>
    <property type="match status" value="1"/>
</dbReference>
<dbReference type="InterPro" id="IPR013087">
    <property type="entry name" value="Znf_C2H2_type"/>
</dbReference>
<dbReference type="OrthoDB" id="6254076at2759"/>
<dbReference type="Proteomes" id="UP000281553">
    <property type="component" value="Unassembled WGS sequence"/>
</dbReference>
<dbReference type="AlphaFoldDB" id="A0A3P7MMP7"/>
<proteinExistence type="predicted"/>
<protein>
    <recommendedName>
        <fullName evidence="2">C2H2-type domain-containing protein</fullName>
    </recommendedName>
</protein>
<evidence type="ECO:0000256" key="1">
    <source>
        <dbReference type="PROSITE-ProRule" id="PRU00042"/>
    </source>
</evidence>
<feature type="domain" description="C2H2-type" evidence="2">
    <location>
        <begin position="150"/>
        <end position="173"/>
    </location>
</feature>
<evidence type="ECO:0000313" key="4">
    <source>
        <dbReference type="Proteomes" id="UP000281553"/>
    </source>
</evidence>
<sequence>MNFMGILNQPAQKLQTVDSSVGLLQMKPEVQVLDSQIVCKAGDQLWRPKHPSQGELGTKNLILSVTDTAATPSDYRSFVCNLCNKAYKWKKDLQRHNRLAHQLSDARLKQAAEQAWPIKQLPQPGDELRTKTMILSVTETTSSPSDFRAFACGLCGKAYKWKKDLQRHTRRVHGPLQL</sequence>
<dbReference type="Gene3D" id="3.30.160.60">
    <property type="entry name" value="Classic Zinc Finger"/>
    <property type="match status" value="2"/>
</dbReference>
<name>A0A3P7MMP7_DIBLA</name>
<dbReference type="Pfam" id="PF00096">
    <property type="entry name" value="zf-C2H2"/>
    <property type="match status" value="2"/>
</dbReference>
<reference evidence="3 4" key="1">
    <citation type="submission" date="2018-11" db="EMBL/GenBank/DDBJ databases">
        <authorList>
            <consortium name="Pathogen Informatics"/>
        </authorList>
    </citation>
    <scope>NUCLEOTIDE SEQUENCE [LARGE SCALE GENOMIC DNA]</scope>
</reference>
<gene>
    <name evidence="3" type="ORF">DILT_LOCUS14460</name>
</gene>
<accession>A0A3P7MMP7</accession>
<dbReference type="InterPro" id="IPR036236">
    <property type="entry name" value="Znf_C2H2_sf"/>
</dbReference>